<accession>A0A2T9YNJ4</accession>
<name>A0A2T9YNJ4_9FUNG</name>
<dbReference type="Pfam" id="PF24312">
    <property type="entry name" value="Ig-like_POM152"/>
    <property type="match status" value="3"/>
</dbReference>
<dbReference type="InterPro" id="IPR056541">
    <property type="entry name" value="Ig-like_POM152"/>
</dbReference>
<feature type="domain" description="Nucleoporin POM152 Ig-like" evidence="2">
    <location>
        <begin position="449"/>
        <end position="539"/>
    </location>
</feature>
<proteinExistence type="predicted"/>
<dbReference type="GO" id="GO:0070762">
    <property type="term" value="C:nuclear pore transmembrane ring"/>
    <property type="evidence" value="ECO:0007669"/>
    <property type="project" value="TreeGrafter"/>
</dbReference>
<dbReference type="GO" id="GO:0017056">
    <property type="term" value="F:structural constituent of nuclear pore"/>
    <property type="evidence" value="ECO:0007669"/>
    <property type="project" value="InterPro"/>
</dbReference>
<dbReference type="Proteomes" id="UP000245383">
    <property type="component" value="Unassembled WGS sequence"/>
</dbReference>
<feature type="domain" description="Nucleoporin POM152 ninth Ig-like" evidence="3">
    <location>
        <begin position="863"/>
        <end position="929"/>
    </location>
</feature>
<dbReference type="InterPro" id="IPR056544">
    <property type="entry name" value="Ig_POM152"/>
</dbReference>
<dbReference type="InterPro" id="IPR037701">
    <property type="entry name" value="Pom152"/>
</dbReference>
<protein>
    <recommendedName>
        <fullName evidence="6">Ig-like domain-containing protein</fullName>
    </recommendedName>
</protein>
<evidence type="ECO:0008006" key="6">
    <source>
        <dbReference type="Google" id="ProtNLM"/>
    </source>
</evidence>
<dbReference type="EMBL" id="MBFR01000109">
    <property type="protein sequence ID" value="PVU93897.1"/>
    <property type="molecule type" value="Genomic_DNA"/>
</dbReference>
<evidence type="ECO:0000259" key="1">
    <source>
        <dbReference type="Pfam" id="PF23664"/>
    </source>
</evidence>
<feature type="domain" description="Nucleoporin POM152 Ig-like" evidence="2">
    <location>
        <begin position="939"/>
        <end position="1027"/>
    </location>
</feature>
<dbReference type="GO" id="GO:0006999">
    <property type="term" value="P:nuclear pore organization"/>
    <property type="evidence" value="ECO:0007669"/>
    <property type="project" value="TreeGrafter"/>
</dbReference>
<evidence type="ECO:0000313" key="5">
    <source>
        <dbReference type="Proteomes" id="UP000245383"/>
    </source>
</evidence>
<comment type="caution">
    <text evidence="4">The sequence shown here is derived from an EMBL/GenBank/DDBJ whole genome shotgun (WGS) entry which is preliminary data.</text>
</comment>
<evidence type="ECO:0000259" key="3">
    <source>
        <dbReference type="Pfam" id="PF24527"/>
    </source>
</evidence>
<reference evidence="4 5" key="1">
    <citation type="journal article" date="2018" name="MBio">
        <title>Comparative Genomics Reveals the Core Gene Toolbox for the Fungus-Insect Symbiosis.</title>
        <authorList>
            <person name="Wang Y."/>
            <person name="Stata M."/>
            <person name="Wang W."/>
            <person name="Stajich J.E."/>
            <person name="White M.M."/>
            <person name="Moncalvo J.M."/>
        </authorList>
    </citation>
    <scope>NUCLEOTIDE SEQUENCE [LARGE SCALE GENOMIC DNA]</scope>
    <source>
        <strain evidence="4 5">SWE-8-4</strain>
    </source>
</reference>
<feature type="domain" description="Nucleoporin POM152 immunoglobulin-like" evidence="1">
    <location>
        <begin position="564"/>
        <end position="653"/>
    </location>
</feature>
<dbReference type="GO" id="GO:0006606">
    <property type="term" value="P:protein import into nucleus"/>
    <property type="evidence" value="ECO:0007669"/>
    <property type="project" value="TreeGrafter"/>
</dbReference>
<dbReference type="AlphaFoldDB" id="A0A2T9YNJ4"/>
<keyword evidence="5" id="KW-1185">Reference proteome</keyword>
<evidence type="ECO:0000313" key="4">
    <source>
        <dbReference type="EMBL" id="PVU93897.1"/>
    </source>
</evidence>
<dbReference type="InterPro" id="IPR056543">
    <property type="entry name" value="Ig-like_POM152_9th"/>
</dbReference>
<dbReference type="Pfam" id="PF23664">
    <property type="entry name" value="Ig_Pom152"/>
    <property type="match status" value="2"/>
</dbReference>
<feature type="domain" description="Nucleoporin POM152 immunoglobulin-like" evidence="1">
    <location>
        <begin position="251"/>
        <end position="353"/>
    </location>
</feature>
<dbReference type="STRING" id="133385.A0A2T9YNJ4"/>
<dbReference type="OrthoDB" id="5529162at2759"/>
<organism evidence="4 5">
    <name type="scientific">Smittium simulii</name>
    <dbReference type="NCBI Taxonomy" id="133385"/>
    <lineage>
        <taxon>Eukaryota</taxon>
        <taxon>Fungi</taxon>
        <taxon>Fungi incertae sedis</taxon>
        <taxon>Zoopagomycota</taxon>
        <taxon>Kickxellomycotina</taxon>
        <taxon>Harpellomycetes</taxon>
        <taxon>Harpellales</taxon>
        <taxon>Legeriomycetaceae</taxon>
        <taxon>Smittium</taxon>
    </lineage>
</organism>
<gene>
    <name evidence="4" type="ORF">BB561_002961</name>
</gene>
<sequence length="1034" mass="115451">MSHNKISLANTNHSGLLQVAASGYEPIELMIEREFNGGKEVLSLDGIQPRIYDTNVASKEENKSWMRYKSQDLRYSIAESFVGPGEYTYRLMYVRDACNHTRTLYGSSSLKGGNYERESLKSTVKNGKLVRIKVWARPRVAWALGSNIGLSFKRSSDPARKGPIKLRFSVSGEAPWTVAYSVDPIEKIDGKETVKSIDLKKSVMKTLNVAQDGYGIIEADQEGIYKLLSVTDSRCQGGNVDIAPITITDSKPPALTVSSQAISSERCIGEIGTRIELVFQGEGPFVAYYKERIGNQEFERKVNTPVYKHILKLTPELPGLYEYTFYKIFDLNYPSGIKIHSVVTQTVHPQPSVKILGADLKKSCLGQTVDIDLQLLGNGPWELTYSIIRPNGATSTSTIVSDKKSTLLQVGPFQNSGLHIVELVEISDSRKCRRKLQLRSTIVVRESGPTAEFICPAGGIKTLEGNKALLPIRLEGEAPVDLTYVWHGNTTNIISKKITKTQMSGSMYDFFLPVSEIGTYEILMVYDYCSGSIGANSRCSVSVEPKPRVWFQSNLFNSDNTPQVPSICQSNSISESIVNVELEGSGPWTVKYMVQRWKDLDDSGPPELESVHSSVVVGQSPTTLKLNSTEPGYYKYKILQVSDQLYTLPQVVEHSALQPTIITQKVLPIPNGSLVVYSADGNQISTSKAKLIDQTSNSRTLNSSPIQLCVPRGSPLTDDYEWKRVYKKYAPKIRLEIEPMPMLMSPFTAWIELSPANSISQIIKTPLIHTFNYTLDLSERLPAQIGKFGLRIIKLIDSNECSFTKAAIDGMSVEAGIEIEYIEAPSLNPVQTFIPSFEFNRNPTRESSGDMETLSNESETFSQHLCKGDVLSFDILGYPSWSVQYRYNERIKTTVLNKPIFKKLMEVPGNFSIQKVCHQIKNSCCADFTDLNYIVHSLPSAKVSGGHNIQQSINQGEKVEIQIELKGEAPFTFTWQRKSLPKSSHKGSTSKILETHTIQNHKSNTYTLVTSLEGVFQVTYIQDKYCHYPRPKSR</sequence>
<dbReference type="Pfam" id="PF24527">
    <property type="entry name" value="Ig-like_Pom152_9"/>
    <property type="match status" value="1"/>
</dbReference>
<dbReference type="PANTHER" id="PTHR28206:SF1">
    <property type="entry name" value="NUCLEOPORIN POM152"/>
    <property type="match status" value="1"/>
</dbReference>
<feature type="domain" description="Nucleoporin POM152 Ig-like" evidence="2">
    <location>
        <begin position="159"/>
        <end position="237"/>
    </location>
</feature>
<dbReference type="PANTHER" id="PTHR28206">
    <property type="entry name" value="NUCLEOPORIN POM152"/>
    <property type="match status" value="1"/>
</dbReference>
<evidence type="ECO:0000259" key="2">
    <source>
        <dbReference type="Pfam" id="PF24312"/>
    </source>
</evidence>